<name>A0A2M4D8M5_ANODA</name>
<keyword evidence="1" id="KW-0472">Membrane</keyword>
<keyword evidence="1" id="KW-0812">Transmembrane</keyword>
<dbReference type="EMBL" id="GGFL01009718">
    <property type="protein sequence ID" value="MBW73896.1"/>
    <property type="molecule type" value="Transcribed_RNA"/>
</dbReference>
<reference evidence="2" key="1">
    <citation type="submission" date="2018-01" db="EMBL/GenBank/DDBJ databases">
        <title>An insight into the sialome of Amazonian anophelines.</title>
        <authorList>
            <person name="Ribeiro J.M."/>
            <person name="Scarpassa V."/>
            <person name="Calvo E."/>
        </authorList>
    </citation>
    <scope>NUCLEOTIDE SEQUENCE</scope>
</reference>
<proteinExistence type="predicted"/>
<keyword evidence="1" id="KW-1133">Transmembrane helix</keyword>
<dbReference type="PROSITE" id="PS51257">
    <property type="entry name" value="PROKAR_LIPOPROTEIN"/>
    <property type="match status" value="1"/>
</dbReference>
<dbReference type="AlphaFoldDB" id="A0A2M4D8M5"/>
<evidence type="ECO:0000256" key="1">
    <source>
        <dbReference type="SAM" id="Phobius"/>
    </source>
</evidence>
<accession>A0A2M4D8M5</accession>
<sequence length="126" mass="14355">MAARCKGVCRAGGLLLYFFVSLVSSSFVVMLACFGLASSRAEVIVVSRCVIYSESFDVATPWCLTGVHRPRNIDTRDGFHQFRYFVNDLQHFAGQFYRTDLTITARDHRDLLGLRQWRGHFGSNLR</sequence>
<protein>
    <submittedName>
        <fullName evidence="2">Putative secreted protein</fullName>
    </submittedName>
</protein>
<evidence type="ECO:0000313" key="2">
    <source>
        <dbReference type="EMBL" id="MBW73896.1"/>
    </source>
</evidence>
<organism evidence="2">
    <name type="scientific">Anopheles darlingi</name>
    <name type="common">Mosquito</name>
    <dbReference type="NCBI Taxonomy" id="43151"/>
    <lineage>
        <taxon>Eukaryota</taxon>
        <taxon>Metazoa</taxon>
        <taxon>Ecdysozoa</taxon>
        <taxon>Arthropoda</taxon>
        <taxon>Hexapoda</taxon>
        <taxon>Insecta</taxon>
        <taxon>Pterygota</taxon>
        <taxon>Neoptera</taxon>
        <taxon>Endopterygota</taxon>
        <taxon>Diptera</taxon>
        <taxon>Nematocera</taxon>
        <taxon>Culicoidea</taxon>
        <taxon>Culicidae</taxon>
        <taxon>Anophelinae</taxon>
        <taxon>Anopheles</taxon>
    </lineage>
</organism>
<feature type="transmembrane region" description="Helical" evidence="1">
    <location>
        <begin position="12"/>
        <end position="37"/>
    </location>
</feature>